<dbReference type="Proteomes" id="UP000430146">
    <property type="component" value="Unassembled WGS sequence"/>
</dbReference>
<evidence type="ECO:0000256" key="1">
    <source>
        <dbReference type="SAM" id="MobiDB-lite"/>
    </source>
</evidence>
<reference evidence="3 4" key="1">
    <citation type="submission" date="2019-11" db="EMBL/GenBank/DDBJ databases">
        <authorList>
            <person name="Holert J."/>
        </authorList>
    </citation>
    <scope>NUCLEOTIDE SEQUENCE [LARGE SCALE GENOMIC DNA]</scope>
    <source>
        <strain evidence="3">BC8_1</strain>
    </source>
</reference>
<organism evidence="3 4">
    <name type="scientific">Mycolicibacterium vanbaalenii</name>
    <name type="common">Mycobacterium vanbaalenii</name>
    <dbReference type="NCBI Taxonomy" id="110539"/>
    <lineage>
        <taxon>Bacteria</taxon>
        <taxon>Bacillati</taxon>
        <taxon>Actinomycetota</taxon>
        <taxon>Actinomycetes</taxon>
        <taxon>Mycobacteriales</taxon>
        <taxon>Mycobacteriaceae</taxon>
        <taxon>Mycolicibacterium</taxon>
    </lineage>
</organism>
<feature type="region of interest" description="Disordered" evidence="1">
    <location>
        <begin position="135"/>
        <end position="164"/>
    </location>
</feature>
<dbReference type="AlphaFoldDB" id="A0A5S9RBG9"/>
<dbReference type="EMBL" id="CACSIP010000067">
    <property type="protein sequence ID" value="CAA0136834.1"/>
    <property type="molecule type" value="Genomic_DNA"/>
</dbReference>
<sequence>MVAPVVAGCQFSFSAGGPDYEKLETAIADELNTQYSAISRQVDKVECPRPSESPKAGSSFNCIADLEGNDVRVEVNFTDDDYNVDFATLDVVYDLAETSKGLSEDVSQDYGFDVTVSCGDGLKVVAVGESFECEAADPRGDTRPVRVTAGGPDGQDTWEVVEGS</sequence>
<proteinExistence type="predicted"/>
<dbReference type="Pfam" id="PF14230">
    <property type="entry name" value="DUF4333"/>
    <property type="match status" value="2"/>
</dbReference>
<gene>
    <name evidence="3" type="ORF">AELLOGFF_02182</name>
</gene>
<name>A0A5S9RBG9_MYCVN</name>
<feature type="domain" description="DUF4333" evidence="2">
    <location>
        <begin position="94"/>
        <end position="154"/>
    </location>
</feature>
<evidence type="ECO:0000313" key="4">
    <source>
        <dbReference type="Proteomes" id="UP000430146"/>
    </source>
</evidence>
<accession>A0A5S9RBG9</accession>
<evidence type="ECO:0000313" key="3">
    <source>
        <dbReference type="EMBL" id="CAA0136834.1"/>
    </source>
</evidence>
<dbReference type="InterPro" id="IPR025637">
    <property type="entry name" value="DUF4333"/>
</dbReference>
<protein>
    <recommendedName>
        <fullName evidence="2">DUF4333 domain-containing protein</fullName>
    </recommendedName>
</protein>
<keyword evidence="4" id="KW-1185">Reference proteome</keyword>
<feature type="domain" description="DUF4333" evidence="2">
    <location>
        <begin position="5"/>
        <end position="81"/>
    </location>
</feature>
<evidence type="ECO:0000259" key="2">
    <source>
        <dbReference type="Pfam" id="PF14230"/>
    </source>
</evidence>